<evidence type="ECO:0000256" key="11">
    <source>
        <dbReference type="ARBA" id="ARBA00023136"/>
    </source>
</evidence>
<evidence type="ECO:0000256" key="6">
    <source>
        <dbReference type="ARBA" id="ARBA00022679"/>
    </source>
</evidence>
<name>A0A6I9RNC9_ELAGV</name>
<dbReference type="FunFam" id="3.90.550.50:FF:000027">
    <property type="entry name" value="Hexosyltransferase"/>
    <property type="match status" value="1"/>
</dbReference>
<protein>
    <recommendedName>
        <fullName evidence="13">Hexosyltransferase</fullName>
        <ecNumber evidence="13">2.4.1.-</ecNumber>
    </recommendedName>
</protein>
<evidence type="ECO:0000256" key="4">
    <source>
        <dbReference type="ARBA" id="ARBA00008661"/>
    </source>
</evidence>
<dbReference type="InParanoid" id="A0A6I9RNC9"/>
<dbReference type="Pfam" id="PF01762">
    <property type="entry name" value="Galactosyl_T"/>
    <property type="match status" value="1"/>
</dbReference>
<keyword evidence="6" id="KW-0808">Transferase</keyword>
<dbReference type="UniPathway" id="UPA00378"/>
<evidence type="ECO:0000256" key="7">
    <source>
        <dbReference type="ARBA" id="ARBA00022692"/>
    </source>
</evidence>
<keyword evidence="9 13" id="KW-1133">Transmembrane helix</keyword>
<evidence type="ECO:0000256" key="13">
    <source>
        <dbReference type="RuleBase" id="RU363063"/>
    </source>
</evidence>
<dbReference type="KEGG" id="egu:105050791"/>
<reference evidence="15" key="1">
    <citation type="submission" date="2025-08" db="UniProtKB">
        <authorList>
            <consortium name="RefSeq"/>
        </authorList>
    </citation>
    <scope>IDENTIFICATION</scope>
</reference>
<feature type="transmembrane region" description="Helical" evidence="13">
    <location>
        <begin position="12"/>
        <end position="31"/>
    </location>
</feature>
<evidence type="ECO:0000256" key="12">
    <source>
        <dbReference type="ARBA" id="ARBA00023211"/>
    </source>
</evidence>
<keyword evidence="7 13" id="KW-0812">Transmembrane</keyword>
<keyword evidence="14" id="KW-1185">Reference proteome</keyword>
<comment type="pathway">
    <text evidence="3">Protein modification; protein glycosylation.</text>
</comment>
<dbReference type="EC" id="2.4.1.-" evidence="13"/>
<keyword evidence="12 13" id="KW-0464">Manganese</keyword>
<comment type="cofactor">
    <cofactor evidence="1 13">
        <name>Mn(2+)</name>
        <dbReference type="ChEBI" id="CHEBI:29035"/>
    </cofactor>
</comment>
<dbReference type="Gene3D" id="3.90.550.50">
    <property type="match status" value="1"/>
</dbReference>
<evidence type="ECO:0000256" key="5">
    <source>
        <dbReference type="ARBA" id="ARBA00022676"/>
    </source>
</evidence>
<keyword evidence="8 13" id="KW-0735">Signal-anchor</keyword>
<evidence type="ECO:0000313" key="15">
    <source>
        <dbReference type="RefSeq" id="XP_010929245.1"/>
    </source>
</evidence>
<dbReference type="PANTHER" id="PTHR11214">
    <property type="entry name" value="BETA-1,3-N-ACETYLGLUCOSAMINYLTRANSFERASE"/>
    <property type="match status" value="1"/>
</dbReference>
<dbReference type="Proteomes" id="UP000504607">
    <property type="component" value="Chromosome 8"/>
</dbReference>
<evidence type="ECO:0000256" key="3">
    <source>
        <dbReference type="ARBA" id="ARBA00004922"/>
    </source>
</evidence>
<keyword evidence="11 13" id="KW-0472">Membrane</keyword>
<evidence type="ECO:0000256" key="10">
    <source>
        <dbReference type="ARBA" id="ARBA00023034"/>
    </source>
</evidence>
<accession>A0A6I9RNC9</accession>
<sequence>MGRSYPKPFPSIISLILIPLALLALIYLFLYPKDLELQYSLVVTTCGPSLPPSSSNFIGPVTPKPDFRLLIGILTRADLYERRHLLRLVYSLQPRLATAHIDIRFVFCNLTKEDQRVIVALEILRYDDIIILNCTENMDNGKTYTYFSSLPELFNGTDAAGDDRPYDYVMKTDDDTYLILDNLAVSLKNKSREDMYYGFVLPCVSMDPFHDYMSGMGYILSWDLIEWISTSEMVRNRTVGPEDRLTAEWLRDGNKAKNRYTAKPAMYDHPDSQPRSFCRHEFVPHTILVHKVKNNLNWARTLKYFNATDGLKPSKFYHIS</sequence>
<dbReference type="GO" id="GO:0016758">
    <property type="term" value="F:hexosyltransferase activity"/>
    <property type="evidence" value="ECO:0007669"/>
    <property type="project" value="InterPro"/>
</dbReference>
<evidence type="ECO:0000313" key="14">
    <source>
        <dbReference type="Proteomes" id="UP000504607"/>
    </source>
</evidence>
<dbReference type="GO" id="GO:0000139">
    <property type="term" value="C:Golgi membrane"/>
    <property type="evidence" value="ECO:0007669"/>
    <property type="project" value="UniProtKB-SubCell"/>
</dbReference>
<dbReference type="AlphaFoldDB" id="A0A6I9RNC9"/>
<dbReference type="RefSeq" id="XP_010929245.1">
    <property type="nucleotide sequence ID" value="XM_010930943.2"/>
</dbReference>
<evidence type="ECO:0000256" key="1">
    <source>
        <dbReference type="ARBA" id="ARBA00001936"/>
    </source>
</evidence>
<proteinExistence type="inferred from homology"/>
<organism evidence="14 15">
    <name type="scientific">Elaeis guineensis var. tenera</name>
    <name type="common">Oil palm</name>
    <dbReference type="NCBI Taxonomy" id="51953"/>
    <lineage>
        <taxon>Eukaryota</taxon>
        <taxon>Viridiplantae</taxon>
        <taxon>Streptophyta</taxon>
        <taxon>Embryophyta</taxon>
        <taxon>Tracheophyta</taxon>
        <taxon>Spermatophyta</taxon>
        <taxon>Magnoliopsida</taxon>
        <taxon>Liliopsida</taxon>
        <taxon>Arecaceae</taxon>
        <taxon>Arecoideae</taxon>
        <taxon>Cocoseae</taxon>
        <taxon>Elaeidinae</taxon>
        <taxon>Elaeis</taxon>
    </lineage>
</organism>
<dbReference type="PANTHER" id="PTHR11214:SF351">
    <property type="entry name" value="BETA-1,3-GALACTOSYLTRANSFERASE PVG3"/>
    <property type="match status" value="1"/>
</dbReference>
<keyword evidence="5 13" id="KW-0328">Glycosyltransferase</keyword>
<comment type="similarity">
    <text evidence="4 13">Belongs to the glycosyltransferase 31 family.</text>
</comment>
<comment type="subcellular location">
    <subcellularLocation>
        <location evidence="2 13">Golgi apparatus membrane</location>
        <topology evidence="2 13">Single-pass type II membrane protein</topology>
    </subcellularLocation>
</comment>
<evidence type="ECO:0000256" key="8">
    <source>
        <dbReference type="ARBA" id="ARBA00022968"/>
    </source>
</evidence>
<evidence type="ECO:0000256" key="9">
    <source>
        <dbReference type="ARBA" id="ARBA00022989"/>
    </source>
</evidence>
<keyword evidence="10 13" id="KW-0333">Golgi apparatus</keyword>
<dbReference type="InterPro" id="IPR002659">
    <property type="entry name" value="Glyco_trans_31"/>
</dbReference>
<gene>
    <name evidence="15" type="primary">LOC105050791</name>
</gene>
<dbReference type="OrthoDB" id="2139606at2759"/>
<dbReference type="GeneID" id="105050791"/>
<evidence type="ECO:0000256" key="2">
    <source>
        <dbReference type="ARBA" id="ARBA00004323"/>
    </source>
</evidence>